<organism evidence="1 2">
    <name type="scientific">Pseudomonas reinekei</name>
    <dbReference type="NCBI Taxonomy" id="395598"/>
    <lineage>
        <taxon>Bacteria</taxon>
        <taxon>Pseudomonadati</taxon>
        <taxon>Pseudomonadota</taxon>
        <taxon>Gammaproteobacteria</taxon>
        <taxon>Pseudomonadales</taxon>
        <taxon>Pseudomonadaceae</taxon>
        <taxon>Pseudomonas</taxon>
    </lineage>
</organism>
<reference evidence="1 2" key="1">
    <citation type="submission" date="2019-09" db="EMBL/GenBank/DDBJ databases">
        <title>Draft genome sequences of 48 bacterial type strains from the CCUG.</title>
        <authorList>
            <person name="Tunovic T."/>
            <person name="Pineiro-Iglesias B."/>
            <person name="Unosson C."/>
            <person name="Inganas E."/>
            <person name="Ohlen M."/>
            <person name="Cardew S."/>
            <person name="Jensie-Markopoulos S."/>
            <person name="Salva-Serra F."/>
            <person name="Jaen-Luchoro D."/>
            <person name="Karlsson R."/>
            <person name="Svensson-Stadler L."/>
            <person name="Chun J."/>
            <person name="Moore E."/>
        </authorList>
    </citation>
    <scope>NUCLEOTIDE SEQUENCE [LARGE SCALE GENOMIC DNA]</scope>
    <source>
        <strain evidence="1 2">CCUG 53116</strain>
    </source>
</reference>
<accession>A0A6H9RM81</accession>
<evidence type="ECO:0000313" key="1">
    <source>
        <dbReference type="EMBL" id="KAB0485090.1"/>
    </source>
</evidence>
<proteinExistence type="predicted"/>
<dbReference type="AlphaFoldDB" id="A0A6H9RM81"/>
<gene>
    <name evidence="1" type="ORF">F7R15_14920</name>
</gene>
<dbReference type="OrthoDB" id="9971905at2"/>
<sequence>MEYGLGDACGSEPARESSVSVTLNIDCDNAFASRLAPTGLGFGWKPHAAKPCKMAVILKQNGDHWPPFSASADI</sequence>
<protein>
    <submittedName>
        <fullName evidence="1">Uncharacterized protein</fullName>
    </submittedName>
</protein>
<evidence type="ECO:0000313" key="2">
    <source>
        <dbReference type="Proteomes" id="UP000460142"/>
    </source>
</evidence>
<dbReference type="EMBL" id="VZPS01000008">
    <property type="protein sequence ID" value="KAB0485090.1"/>
    <property type="molecule type" value="Genomic_DNA"/>
</dbReference>
<dbReference type="Proteomes" id="UP000460142">
    <property type="component" value="Unassembled WGS sequence"/>
</dbReference>
<name>A0A6H9RM81_PSERE</name>
<comment type="caution">
    <text evidence="1">The sequence shown here is derived from an EMBL/GenBank/DDBJ whole genome shotgun (WGS) entry which is preliminary data.</text>
</comment>